<dbReference type="InterPro" id="IPR032466">
    <property type="entry name" value="Metal_Hydrolase"/>
</dbReference>
<dbReference type="AlphaFoldDB" id="A0AA97EKB2"/>
<protein>
    <submittedName>
        <fullName evidence="3">Amidohydrolase family protein</fullName>
    </submittedName>
</protein>
<evidence type="ECO:0000256" key="1">
    <source>
        <dbReference type="ARBA" id="ARBA00038310"/>
    </source>
</evidence>
<dbReference type="EMBL" id="CP136521">
    <property type="protein sequence ID" value="WOD42682.1"/>
    <property type="molecule type" value="Genomic_DNA"/>
</dbReference>
<dbReference type="SUPFAM" id="SSF51556">
    <property type="entry name" value="Metallo-dependent hydrolases"/>
    <property type="match status" value="1"/>
</dbReference>
<proteinExistence type="inferred from homology"/>
<dbReference type="Gene3D" id="3.20.20.140">
    <property type="entry name" value="Metal-dependent hydrolases"/>
    <property type="match status" value="1"/>
</dbReference>
<name>A0AA97EKB2_9FLAO</name>
<dbReference type="Proteomes" id="UP001302486">
    <property type="component" value="Chromosome"/>
</dbReference>
<comment type="similarity">
    <text evidence="1">Belongs to the metallo-dependent hydrolases superfamily.</text>
</comment>
<evidence type="ECO:0000313" key="3">
    <source>
        <dbReference type="EMBL" id="WOD42682.1"/>
    </source>
</evidence>
<organism evidence="3 4">
    <name type="scientific">Hwangdonia lutea</name>
    <dbReference type="NCBI Taxonomy" id="3075823"/>
    <lineage>
        <taxon>Bacteria</taxon>
        <taxon>Pseudomonadati</taxon>
        <taxon>Bacteroidota</taxon>
        <taxon>Flavobacteriia</taxon>
        <taxon>Flavobacteriales</taxon>
        <taxon>Flavobacteriaceae</taxon>
        <taxon>Hwangdonia</taxon>
    </lineage>
</organism>
<keyword evidence="4" id="KW-1185">Reference proteome</keyword>
<dbReference type="InterPro" id="IPR006680">
    <property type="entry name" value="Amidohydro-rel"/>
</dbReference>
<dbReference type="RefSeq" id="WP_316982410.1">
    <property type="nucleotide sequence ID" value="NZ_CP136521.1"/>
</dbReference>
<gene>
    <name evidence="3" type="ORF">RNZ46_11860</name>
</gene>
<feature type="domain" description="Amidohydrolase-related" evidence="2">
    <location>
        <begin position="3"/>
        <end position="274"/>
    </location>
</feature>
<dbReference type="KEGG" id="hws:RNZ46_11860"/>
<dbReference type="PANTHER" id="PTHR43569:SF2">
    <property type="entry name" value="AMIDOHYDROLASE-RELATED DOMAIN-CONTAINING PROTEIN"/>
    <property type="match status" value="1"/>
</dbReference>
<evidence type="ECO:0000259" key="2">
    <source>
        <dbReference type="Pfam" id="PF04909"/>
    </source>
</evidence>
<accession>A0AA97EKB2</accession>
<dbReference type="GO" id="GO:0016787">
    <property type="term" value="F:hydrolase activity"/>
    <property type="evidence" value="ECO:0007669"/>
    <property type="project" value="InterPro"/>
</dbReference>
<dbReference type="PANTHER" id="PTHR43569">
    <property type="entry name" value="AMIDOHYDROLASE"/>
    <property type="match status" value="1"/>
</dbReference>
<dbReference type="Pfam" id="PF04909">
    <property type="entry name" value="Amidohydro_2"/>
    <property type="match status" value="1"/>
</dbReference>
<dbReference type="InterPro" id="IPR052350">
    <property type="entry name" value="Metallo-dep_Lactonases"/>
</dbReference>
<reference evidence="4" key="1">
    <citation type="submission" date="2024-06" db="EMBL/GenBank/DDBJ databases">
        <title>Hwangdonia haimaensis gen. nov., sp. nov., a member of the family Flavobacteriaceae isolated from the haima cold seep.</title>
        <authorList>
            <person name="Li J."/>
        </authorList>
    </citation>
    <scope>NUCLEOTIDE SEQUENCE [LARGE SCALE GENOMIC DNA]</scope>
    <source>
        <strain evidence="4">SCSIO 19198</strain>
    </source>
</reference>
<sequence length="274" mass="31307">MKIDAHQHFWKFDPVRDAWIDDSMQIIRRDFLPQDLQPILSANNIDGCIAVQADQSEAETDFLLDCAAKNPFVKGVVGWVDLRAENVEERLALYSKNPLFKGVRHIVQAEANDFMLGKDFQNGIGKLSPFNLTYDILIFPPQIEAAIRLVNTFPNQKFVVDHIAKPYIKTGEIDGWKTNITELAKAPNVFCKVSGMVTEADLKHWKTSDFKLYLDVVFNAFGVDRILYGSDWPVCLLAADYKQQLSIVENYFKDFSKEEQSKIFGLNAVKFYNL</sequence>
<evidence type="ECO:0000313" key="4">
    <source>
        <dbReference type="Proteomes" id="UP001302486"/>
    </source>
</evidence>